<organism evidence="3 4">
    <name type="scientific">Mycobacterium avium subsp. hominissuis</name>
    <dbReference type="NCBI Taxonomy" id="439334"/>
    <lineage>
        <taxon>Bacteria</taxon>
        <taxon>Bacillati</taxon>
        <taxon>Actinomycetota</taxon>
        <taxon>Actinomycetes</taxon>
        <taxon>Mycobacteriales</taxon>
        <taxon>Mycobacteriaceae</taxon>
        <taxon>Mycobacterium</taxon>
        <taxon>Mycobacterium avium complex (MAC)</taxon>
    </lineage>
</organism>
<accession>A0A2A3LDN6</accession>
<feature type="region of interest" description="Disordered" evidence="1">
    <location>
        <begin position="45"/>
        <end position="64"/>
    </location>
</feature>
<gene>
    <name evidence="3" type="ORF">XV03_04020</name>
</gene>
<protein>
    <submittedName>
        <fullName evidence="3">Uncharacterized protein</fullName>
    </submittedName>
</protein>
<evidence type="ECO:0000256" key="1">
    <source>
        <dbReference type="SAM" id="MobiDB-lite"/>
    </source>
</evidence>
<reference evidence="3 4" key="1">
    <citation type="journal article" date="2017" name="Genome Biol. Evol.">
        <title>Population Structure and Local Adaptation of MAC Lung Disease Agent Mycobacterium avium subsp. hominissuis.</title>
        <authorList>
            <person name="Yano H."/>
            <person name="Iwamoto T."/>
            <person name="Nishiuchi Y."/>
            <person name="Nakajima C."/>
            <person name="Starkova D.A."/>
            <person name="Mokrousov I."/>
            <person name="Narvskaya O."/>
            <person name="Yoshida S."/>
            <person name="Arikawa K."/>
            <person name="Nakanishi N."/>
            <person name="Osaki K."/>
            <person name="Nakagawa I."/>
            <person name="Ato M."/>
            <person name="Suzuki Y."/>
            <person name="Maruyama F."/>
        </authorList>
    </citation>
    <scope>NUCLEOTIDE SEQUENCE [LARGE SCALE GENOMIC DNA]</scope>
    <source>
        <strain evidence="3 4">OCU466</strain>
    </source>
</reference>
<name>A0A2A3LDN6_MYCAV</name>
<evidence type="ECO:0000256" key="2">
    <source>
        <dbReference type="SAM" id="Phobius"/>
    </source>
</evidence>
<feature type="transmembrane region" description="Helical" evidence="2">
    <location>
        <begin position="12"/>
        <end position="27"/>
    </location>
</feature>
<dbReference type="Proteomes" id="UP000218842">
    <property type="component" value="Unassembled WGS sequence"/>
</dbReference>
<dbReference type="RefSeq" id="WP_071321572.1">
    <property type="nucleotide sequence ID" value="NZ_BDNC01000033.1"/>
</dbReference>
<proteinExistence type="predicted"/>
<dbReference type="AlphaFoldDB" id="A0A2A3LDN6"/>
<keyword evidence="2" id="KW-0812">Transmembrane</keyword>
<keyword evidence="2" id="KW-1133">Transmembrane helix</keyword>
<evidence type="ECO:0000313" key="3">
    <source>
        <dbReference type="EMBL" id="PBJ39151.1"/>
    </source>
</evidence>
<evidence type="ECO:0000313" key="4">
    <source>
        <dbReference type="Proteomes" id="UP000218842"/>
    </source>
</evidence>
<dbReference type="EMBL" id="LBGZ01000029">
    <property type="protein sequence ID" value="PBJ39151.1"/>
    <property type="molecule type" value="Genomic_DNA"/>
</dbReference>
<sequence>MQPKAWPYKTAYTFFAILLVVVAYQTLDGLGDWAWNSVFGDDTSTAVSVDPTPTHDTAEYPWPH</sequence>
<keyword evidence="2" id="KW-0472">Membrane</keyword>
<comment type="caution">
    <text evidence="3">The sequence shown here is derived from an EMBL/GenBank/DDBJ whole genome shotgun (WGS) entry which is preliminary data.</text>
</comment>